<organism evidence="2 3">
    <name type="scientific">Trichomonas vaginalis (strain ATCC PRA-98 / G3)</name>
    <dbReference type="NCBI Taxonomy" id="412133"/>
    <lineage>
        <taxon>Eukaryota</taxon>
        <taxon>Metamonada</taxon>
        <taxon>Parabasalia</taxon>
        <taxon>Trichomonadida</taxon>
        <taxon>Trichomonadidae</taxon>
        <taxon>Trichomonas</taxon>
    </lineage>
</organism>
<dbReference type="VEuPathDB" id="TrichDB:TVAG_154390"/>
<protein>
    <submittedName>
        <fullName evidence="2">Uncharacterized protein</fullName>
    </submittedName>
</protein>
<dbReference type="InParanoid" id="A2E445"/>
<dbReference type="RefSeq" id="XP_001324811.1">
    <property type="nucleotide sequence ID" value="XM_001324776.1"/>
</dbReference>
<feature type="transmembrane region" description="Helical" evidence="1">
    <location>
        <begin position="115"/>
        <end position="134"/>
    </location>
</feature>
<accession>A2E445</accession>
<dbReference type="KEGG" id="tva:4770555"/>
<keyword evidence="1" id="KW-0472">Membrane</keyword>
<reference evidence="2" key="2">
    <citation type="journal article" date="2007" name="Science">
        <title>Draft genome sequence of the sexually transmitted pathogen Trichomonas vaginalis.</title>
        <authorList>
            <person name="Carlton J.M."/>
            <person name="Hirt R.P."/>
            <person name="Silva J.C."/>
            <person name="Delcher A.L."/>
            <person name="Schatz M."/>
            <person name="Zhao Q."/>
            <person name="Wortman J.R."/>
            <person name="Bidwell S.L."/>
            <person name="Alsmark U.C.M."/>
            <person name="Besteiro S."/>
            <person name="Sicheritz-Ponten T."/>
            <person name="Noel C.J."/>
            <person name="Dacks J.B."/>
            <person name="Foster P.G."/>
            <person name="Simillion C."/>
            <person name="Van de Peer Y."/>
            <person name="Miranda-Saavedra D."/>
            <person name="Barton G.J."/>
            <person name="Westrop G.D."/>
            <person name="Mueller S."/>
            <person name="Dessi D."/>
            <person name="Fiori P.L."/>
            <person name="Ren Q."/>
            <person name="Paulsen I."/>
            <person name="Zhang H."/>
            <person name="Bastida-Corcuera F.D."/>
            <person name="Simoes-Barbosa A."/>
            <person name="Brown M.T."/>
            <person name="Hayes R.D."/>
            <person name="Mukherjee M."/>
            <person name="Okumura C.Y."/>
            <person name="Schneider R."/>
            <person name="Smith A.J."/>
            <person name="Vanacova S."/>
            <person name="Villalvazo M."/>
            <person name="Haas B.J."/>
            <person name="Pertea M."/>
            <person name="Feldblyum T.V."/>
            <person name="Utterback T.R."/>
            <person name="Shu C.L."/>
            <person name="Osoegawa K."/>
            <person name="de Jong P.J."/>
            <person name="Hrdy I."/>
            <person name="Horvathova L."/>
            <person name="Zubacova Z."/>
            <person name="Dolezal P."/>
            <person name="Malik S.B."/>
            <person name="Logsdon J.M. Jr."/>
            <person name="Henze K."/>
            <person name="Gupta A."/>
            <person name="Wang C.C."/>
            <person name="Dunne R.L."/>
            <person name="Upcroft J.A."/>
            <person name="Upcroft P."/>
            <person name="White O."/>
            <person name="Salzberg S.L."/>
            <person name="Tang P."/>
            <person name="Chiu C.-H."/>
            <person name="Lee Y.-S."/>
            <person name="Embley T.M."/>
            <person name="Coombs G.H."/>
            <person name="Mottram J.C."/>
            <person name="Tachezy J."/>
            <person name="Fraser-Liggett C.M."/>
            <person name="Johnson P.J."/>
        </authorList>
    </citation>
    <scope>NUCLEOTIDE SEQUENCE [LARGE SCALE GENOMIC DNA]</scope>
    <source>
        <strain evidence="2">G3</strain>
    </source>
</reference>
<feature type="transmembrane region" description="Helical" evidence="1">
    <location>
        <begin position="146"/>
        <end position="165"/>
    </location>
</feature>
<evidence type="ECO:0000313" key="3">
    <source>
        <dbReference type="Proteomes" id="UP000001542"/>
    </source>
</evidence>
<dbReference type="AlphaFoldDB" id="A2E445"/>
<keyword evidence="1" id="KW-0812">Transmembrane</keyword>
<keyword evidence="1" id="KW-1133">Transmembrane helix</keyword>
<dbReference type="VEuPathDB" id="TrichDB:TVAGG3_0703250"/>
<gene>
    <name evidence="2" type="ORF">TVAG_154390</name>
</gene>
<proteinExistence type="predicted"/>
<name>A2E445_TRIV3</name>
<sequence length="166" mass="19093">MKTNGLFHDAIDKENENRINPYEECGAKYNIECNYIIPLPMTLVNSMTNNVLDGSEETQNKYKYVLENGKEVEFNNPLPPGIPQNIVHEYCHQAMSERSENTAQDEDECQPLKDLLLYGTVAICPIAGVLIYYIFRIKRPNFAERIRIFTFTTLITLITILLLIIC</sequence>
<evidence type="ECO:0000313" key="2">
    <source>
        <dbReference type="EMBL" id="EAY12588.1"/>
    </source>
</evidence>
<keyword evidence="3" id="KW-1185">Reference proteome</keyword>
<dbReference type="Proteomes" id="UP000001542">
    <property type="component" value="Unassembled WGS sequence"/>
</dbReference>
<dbReference type="EMBL" id="DS113299">
    <property type="protein sequence ID" value="EAY12588.1"/>
    <property type="molecule type" value="Genomic_DNA"/>
</dbReference>
<reference evidence="2" key="1">
    <citation type="submission" date="2006-10" db="EMBL/GenBank/DDBJ databases">
        <authorList>
            <person name="Amadeo P."/>
            <person name="Zhao Q."/>
            <person name="Wortman J."/>
            <person name="Fraser-Liggett C."/>
            <person name="Carlton J."/>
        </authorList>
    </citation>
    <scope>NUCLEOTIDE SEQUENCE</scope>
    <source>
        <strain evidence="2">G3</strain>
    </source>
</reference>
<evidence type="ECO:0000256" key="1">
    <source>
        <dbReference type="SAM" id="Phobius"/>
    </source>
</evidence>